<dbReference type="SMART" id="SM00176">
    <property type="entry name" value="RAN"/>
    <property type="match status" value="1"/>
</dbReference>
<evidence type="ECO:0000256" key="1">
    <source>
        <dbReference type="ARBA" id="ARBA00004496"/>
    </source>
</evidence>
<comment type="subcellular location">
    <subcellularLocation>
        <location evidence="1">Cytoplasm</location>
    </subcellularLocation>
</comment>
<feature type="compositionally biased region" description="Basic and acidic residues" evidence="8">
    <location>
        <begin position="439"/>
        <end position="450"/>
    </location>
</feature>
<dbReference type="PROSITE" id="PS50222">
    <property type="entry name" value="EF_HAND_2"/>
    <property type="match status" value="2"/>
</dbReference>
<dbReference type="GO" id="GO:0003924">
    <property type="term" value="F:GTPase activity"/>
    <property type="evidence" value="ECO:0007669"/>
    <property type="project" value="InterPro"/>
</dbReference>
<dbReference type="OMA" id="FIGHSPQ"/>
<dbReference type="GO" id="GO:0005737">
    <property type="term" value="C:cytoplasm"/>
    <property type="evidence" value="ECO:0007669"/>
    <property type="project" value="UniProtKB-SubCell"/>
</dbReference>
<keyword evidence="11" id="KW-1185">Reference proteome</keyword>
<keyword evidence="3" id="KW-0547">Nucleotide-binding</keyword>
<feature type="compositionally biased region" description="Low complexity" evidence="8">
    <location>
        <begin position="534"/>
        <end position="548"/>
    </location>
</feature>
<dbReference type="CDD" id="cd00154">
    <property type="entry name" value="Rab"/>
    <property type="match status" value="1"/>
</dbReference>
<gene>
    <name evidence="10" type="ORF">TCAL_08911</name>
</gene>
<keyword evidence="4" id="KW-0106">Calcium</keyword>
<dbReference type="InterPro" id="IPR001806">
    <property type="entry name" value="Small_GTPase"/>
</dbReference>
<evidence type="ECO:0000313" key="11">
    <source>
        <dbReference type="Proteomes" id="UP000318571"/>
    </source>
</evidence>
<dbReference type="PRINTS" id="PR00449">
    <property type="entry name" value="RASTRNSFRMNG"/>
</dbReference>
<dbReference type="FunFam" id="3.40.50.300:FF:001348">
    <property type="entry name" value="Ras and EF-hand domain-containing protein"/>
    <property type="match status" value="1"/>
</dbReference>
<dbReference type="SUPFAM" id="SSF52540">
    <property type="entry name" value="P-loop containing nucleoside triphosphate hydrolases"/>
    <property type="match status" value="1"/>
</dbReference>
<dbReference type="Proteomes" id="UP000318571">
    <property type="component" value="Chromosome 9"/>
</dbReference>
<dbReference type="PANTHER" id="PTHR47977">
    <property type="entry name" value="RAS-RELATED PROTEIN RAB"/>
    <property type="match status" value="1"/>
</dbReference>
<proteinExistence type="predicted"/>
<evidence type="ECO:0000259" key="9">
    <source>
        <dbReference type="PROSITE" id="PS50222"/>
    </source>
</evidence>
<evidence type="ECO:0000256" key="7">
    <source>
        <dbReference type="SAM" id="Coils"/>
    </source>
</evidence>
<dbReference type="InterPro" id="IPR050227">
    <property type="entry name" value="Rab"/>
</dbReference>
<comment type="caution">
    <text evidence="10">The sequence shown here is derived from an EMBL/GenBank/DDBJ whole genome shotgun (WGS) entry which is preliminary data.</text>
</comment>
<dbReference type="SMART" id="SM00054">
    <property type="entry name" value="EFh"/>
    <property type="match status" value="2"/>
</dbReference>
<dbReference type="STRING" id="6832.A0A553P023"/>
<evidence type="ECO:0000313" key="10">
    <source>
        <dbReference type="EMBL" id="TRY71033.1"/>
    </source>
</evidence>
<dbReference type="InterPro" id="IPR018247">
    <property type="entry name" value="EF_Hand_1_Ca_BS"/>
</dbReference>
<dbReference type="SMART" id="SM00175">
    <property type="entry name" value="RAB"/>
    <property type="match status" value="1"/>
</dbReference>
<feature type="coiled-coil region" evidence="7">
    <location>
        <begin position="168"/>
        <end position="357"/>
    </location>
</feature>
<feature type="region of interest" description="Disordered" evidence="8">
    <location>
        <begin position="395"/>
        <end position="450"/>
    </location>
</feature>
<dbReference type="PROSITE" id="PS51419">
    <property type="entry name" value="RAB"/>
    <property type="match status" value="1"/>
</dbReference>
<keyword evidence="5 7" id="KW-0175">Coiled coil</keyword>
<dbReference type="SUPFAM" id="SSF47473">
    <property type="entry name" value="EF-hand"/>
    <property type="match status" value="1"/>
</dbReference>
<dbReference type="CDD" id="cd00051">
    <property type="entry name" value="EFh"/>
    <property type="match status" value="1"/>
</dbReference>
<sequence length="792" mass="89619">MSSTFKLEQLFNQCDTRGTGFIDQKEFRDLCRGFDIDNNDADIIFYDLDHDGDGKISFEDFAFGFRDFVTPGARRGSIQLGLESPGTNKKVQAFENGQPIGYLETLDVEGRRKQMQMERKHSDAQAAWRNFADHLGQDDIKKFLGVSSDKIFTLYEELQASDTPPHLVSQFEDVISALMADVKNMETETKKMEEKMSRERESHTAHLKNIEAELDAQVARVENAAREKARRDHENEKREIQEKMEVEMAQLQSQLKIFQKIDSYLTTESKEANTKEAQQKLNRAISENRSLKNNLSDTQTNIALLRSELNQMRSQYDAKCYELNEERETKVEVLYEFDNLNRQLDLLRDANHKLQDTNDGLRSVVDVTSLNSPRVCSRNDLTNLFSSDLLRNPSDSDFSDKIHTQPLKRRKRRVYQGSGAHGGAGSRSPSDRGSLYDSDSLRSKCSTESRPRISDIQFGIRRLLDDLDDSGHSTVPNDDLEYETREALMQLESATREEDISPGETPQGSLRRKRQFEQDRDVSEVSDAEEPTPVQSSNGQGQNGVGVTQNGRVSVEDQSLTDHSVMRKQSDPRPVAGLSSPLVAVSLRDLEPTGPPDRTYKVVFAGDAAVGKTSFINRLTKGVFLSNLSSTLGVDFQVKTIRVDERNIAIQLWDTAGQERFRSVTRSYFRRADGVMLLYDVTSDRSFMSVRQWIDAVDDVSEKRIPIMLCANKTDLRAEVNASGRRCVTHAEGERMARDHSAIFIETSAKDGQNVLDALVQLSRDMCATEDVEVQTSALKIRDEGKKKSCCR</sequence>
<evidence type="ECO:0000256" key="5">
    <source>
        <dbReference type="ARBA" id="ARBA00023054"/>
    </source>
</evidence>
<reference evidence="10 11" key="1">
    <citation type="journal article" date="2018" name="Nat. Ecol. Evol.">
        <title>Genomic signatures of mitonuclear coevolution across populations of Tigriopus californicus.</title>
        <authorList>
            <person name="Barreto F.S."/>
            <person name="Watson E.T."/>
            <person name="Lima T.G."/>
            <person name="Willett C.S."/>
            <person name="Edmands S."/>
            <person name="Li W."/>
            <person name="Burton R.S."/>
        </authorList>
    </citation>
    <scope>NUCLEOTIDE SEQUENCE [LARGE SCALE GENOMIC DNA]</scope>
    <source>
        <strain evidence="10 11">San Diego</strain>
    </source>
</reference>
<feature type="domain" description="EF-hand" evidence="9">
    <location>
        <begin position="2"/>
        <end position="37"/>
    </location>
</feature>
<feature type="region of interest" description="Disordered" evidence="8">
    <location>
        <begin position="492"/>
        <end position="548"/>
    </location>
</feature>
<evidence type="ECO:0000256" key="6">
    <source>
        <dbReference type="ARBA" id="ARBA00023134"/>
    </source>
</evidence>
<dbReference type="GO" id="GO:0005509">
    <property type="term" value="F:calcium ion binding"/>
    <property type="evidence" value="ECO:0007669"/>
    <property type="project" value="InterPro"/>
</dbReference>
<evidence type="ECO:0000256" key="4">
    <source>
        <dbReference type="ARBA" id="ARBA00022837"/>
    </source>
</evidence>
<dbReference type="NCBIfam" id="TIGR00231">
    <property type="entry name" value="small_GTP"/>
    <property type="match status" value="1"/>
</dbReference>
<organism evidence="10 11">
    <name type="scientific">Tigriopus californicus</name>
    <name type="common">Marine copepod</name>
    <dbReference type="NCBI Taxonomy" id="6832"/>
    <lineage>
        <taxon>Eukaryota</taxon>
        <taxon>Metazoa</taxon>
        <taxon>Ecdysozoa</taxon>
        <taxon>Arthropoda</taxon>
        <taxon>Crustacea</taxon>
        <taxon>Multicrustacea</taxon>
        <taxon>Hexanauplia</taxon>
        <taxon>Copepoda</taxon>
        <taxon>Harpacticoida</taxon>
        <taxon>Harpacticidae</taxon>
        <taxon>Tigriopus</taxon>
    </lineage>
</organism>
<dbReference type="OrthoDB" id="9989112at2759"/>
<evidence type="ECO:0000256" key="3">
    <source>
        <dbReference type="ARBA" id="ARBA00022741"/>
    </source>
</evidence>
<dbReference type="Pfam" id="PF13499">
    <property type="entry name" value="EF-hand_7"/>
    <property type="match status" value="1"/>
</dbReference>
<dbReference type="InterPro" id="IPR005225">
    <property type="entry name" value="Small_GTP-bd"/>
</dbReference>
<keyword evidence="6" id="KW-0342">GTP-binding</keyword>
<dbReference type="GO" id="GO:0005525">
    <property type="term" value="F:GTP binding"/>
    <property type="evidence" value="ECO:0007669"/>
    <property type="project" value="UniProtKB-KW"/>
</dbReference>
<dbReference type="SMART" id="SM00173">
    <property type="entry name" value="RAS"/>
    <property type="match status" value="1"/>
</dbReference>
<accession>A0A553P023</accession>
<feature type="region of interest" description="Disordered" evidence="8">
    <location>
        <begin position="558"/>
        <end position="577"/>
    </location>
</feature>
<dbReference type="InterPro" id="IPR011992">
    <property type="entry name" value="EF-hand-dom_pair"/>
</dbReference>
<evidence type="ECO:0000256" key="2">
    <source>
        <dbReference type="ARBA" id="ARBA00022490"/>
    </source>
</evidence>
<dbReference type="AlphaFoldDB" id="A0A553P023"/>
<dbReference type="Gene3D" id="3.40.50.300">
    <property type="entry name" value="P-loop containing nucleotide triphosphate hydrolases"/>
    <property type="match status" value="1"/>
</dbReference>
<dbReference type="PROSITE" id="PS51421">
    <property type="entry name" value="RAS"/>
    <property type="match status" value="1"/>
</dbReference>
<keyword evidence="2" id="KW-0963">Cytoplasm</keyword>
<dbReference type="Gene3D" id="1.10.238.10">
    <property type="entry name" value="EF-hand"/>
    <property type="match status" value="1"/>
</dbReference>
<feature type="domain" description="EF-hand" evidence="9">
    <location>
        <begin position="40"/>
        <end position="71"/>
    </location>
</feature>
<protein>
    <recommendedName>
        <fullName evidence="9">EF-hand domain-containing protein</fullName>
    </recommendedName>
</protein>
<dbReference type="PROSITE" id="PS00018">
    <property type="entry name" value="EF_HAND_1"/>
    <property type="match status" value="1"/>
</dbReference>
<dbReference type="SMART" id="SM00177">
    <property type="entry name" value="ARF"/>
    <property type="match status" value="1"/>
</dbReference>
<name>A0A553P023_TIGCA</name>
<dbReference type="PROSITE" id="PS51420">
    <property type="entry name" value="RHO"/>
    <property type="match status" value="1"/>
</dbReference>
<dbReference type="InterPro" id="IPR002048">
    <property type="entry name" value="EF_hand_dom"/>
</dbReference>
<dbReference type="PROSITE" id="PS51417">
    <property type="entry name" value="ARF"/>
    <property type="match status" value="1"/>
</dbReference>
<dbReference type="SMART" id="SM00174">
    <property type="entry name" value="RHO"/>
    <property type="match status" value="1"/>
</dbReference>
<dbReference type="EMBL" id="VCGU01000009">
    <property type="protein sequence ID" value="TRY71033.1"/>
    <property type="molecule type" value="Genomic_DNA"/>
</dbReference>
<dbReference type="InterPro" id="IPR027417">
    <property type="entry name" value="P-loop_NTPase"/>
</dbReference>
<dbReference type="Pfam" id="PF00071">
    <property type="entry name" value="Ras"/>
    <property type="match status" value="1"/>
</dbReference>
<evidence type="ECO:0000256" key="8">
    <source>
        <dbReference type="SAM" id="MobiDB-lite"/>
    </source>
</evidence>